<organism evidence="2 3">
    <name type="scientific">Nocardioides gansuensis</name>
    <dbReference type="NCBI Taxonomy" id="2138300"/>
    <lineage>
        <taxon>Bacteria</taxon>
        <taxon>Bacillati</taxon>
        <taxon>Actinomycetota</taxon>
        <taxon>Actinomycetes</taxon>
        <taxon>Propionibacteriales</taxon>
        <taxon>Nocardioidaceae</taxon>
        <taxon>Nocardioides</taxon>
    </lineage>
</organism>
<evidence type="ECO:0000256" key="1">
    <source>
        <dbReference type="SAM" id="MobiDB-lite"/>
    </source>
</evidence>
<name>A0A2T8FCQ3_9ACTN</name>
<dbReference type="EMBL" id="QDGZ01000003">
    <property type="protein sequence ID" value="PVG83479.1"/>
    <property type="molecule type" value="Genomic_DNA"/>
</dbReference>
<protein>
    <recommendedName>
        <fullName evidence="4">PAS domain-containing protein</fullName>
    </recommendedName>
</protein>
<dbReference type="Proteomes" id="UP000246018">
    <property type="component" value="Unassembled WGS sequence"/>
</dbReference>
<dbReference type="InterPro" id="IPR036890">
    <property type="entry name" value="HATPase_C_sf"/>
</dbReference>
<dbReference type="InterPro" id="IPR050267">
    <property type="entry name" value="Anti-sigma-factor_SerPK"/>
</dbReference>
<dbReference type="CDD" id="cd00130">
    <property type="entry name" value="PAS"/>
    <property type="match status" value="1"/>
</dbReference>
<dbReference type="NCBIfam" id="TIGR00229">
    <property type="entry name" value="sensory_box"/>
    <property type="match status" value="1"/>
</dbReference>
<dbReference type="InterPro" id="IPR000014">
    <property type="entry name" value="PAS"/>
</dbReference>
<feature type="compositionally biased region" description="Basic and acidic residues" evidence="1">
    <location>
        <begin position="272"/>
        <end position="289"/>
    </location>
</feature>
<gene>
    <name evidence="2" type="ORF">DDE18_09380</name>
</gene>
<dbReference type="PANTHER" id="PTHR35526:SF3">
    <property type="entry name" value="ANTI-SIGMA-F FACTOR RSBW"/>
    <property type="match status" value="1"/>
</dbReference>
<accession>A0A2T8FCQ3</accession>
<dbReference type="PANTHER" id="PTHR35526">
    <property type="entry name" value="ANTI-SIGMA-F FACTOR RSBW-RELATED"/>
    <property type="match status" value="1"/>
</dbReference>
<reference evidence="2 3" key="1">
    <citation type="submission" date="2018-04" db="EMBL/GenBank/DDBJ databases">
        <title>Genome of Nocardioides gansuensis WSJ-1.</title>
        <authorList>
            <person name="Wu S."/>
            <person name="Wang G."/>
        </authorList>
    </citation>
    <scope>NUCLEOTIDE SEQUENCE [LARGE SCALE GENOMIC DNA]</scope>
    <source>
        <strain evidence="2 3">WSJ-1</strain>
    </source>
</reference>
<evidence type="ECO:0000313" key="2">
    <source>
        <dbReference type="EMBL" id="PVG83479.1"/>
    </source>
</evidence>
<dbReference type="OrthoDB" id="4088450at2"/>
<comment type="caution">
    <text evidence="2">The sequence shown here is derived from an EMBL/GenBank/DDBJ whole genome shotgun (WGS) entry which is preliminary data.</text>
</comment>
<feature type="region of interest" description="Disordered" evidence="1">
    <location>
        <begin position="263"/>
        <end position="289"/>
    </location>
</feature>
<evidence type="ECO:0000313" key="3">
    <source>
        <dbReference type="Proteomes" id="UP000246018"/>
    </source>
</evidence>
<dbReference type="Gene3D" id="3.30.565.10">
    <property type="entry name" value="Histidine kinase-like ATPase, C-terminal domain"/>
    <property type="match status" value="1"/>
</dbReference>
<dbReference type="InterPro" id="IPR035965">
    <property type="entry name" value="PAS-like_dom_sf"/>
</dbReference>
<dbReference type="SUPFAM" id="SSF55874">
    <property type="entry name" value="ATPase domain of HSP90 chaperone/DNA topoisomerase II/histidine kinase"/>
    <property type="match status" value="1"/>
</dbReference>
<dbReference type="SUPFAM" id="SSF55785">
    <property type="entry name" value="PYP-like sensor domain (PAS domain)"/>
    <property type="match status" value="1"/>
</dbReference>
<sequence length="402" mass="44320">MREVLSTTRADDLLEPAQLATSELVTNAVVHAGTEIGIRILAVGRALRVEITDGSTRLPVKRMWSATAGTGRGLHVVDQSSERWDVEAGPRGKTVWFEIGHLPRALQPNRSGASPVDAEHRESTVQVILLDMPLLMHRAWQEHAATLLREFLLYTLEADPAVLDDHAAASDALSILDEQLPRPTLPVDPEELMANLVEPTVTGRQVILDVPTSSVPHFAVLDDVLSRAGAAAQDGLLLGPPTQPEIREMRQWLCAEVTAQAAGPATPRPWRARTDARQPSDKDAALGPTHRDLVPLEEPVIATDQRYVIVAATPPILRFLGYRDETELLGRRILVLIPQRYHQAHIAGTTFHATNGRDVLLDRWITVPVVRADGSEVPVELRVEPRRLTEDDWIFVATFRVG</sequence>
<dbReference type="AlphaFoldDB" id="A0A2T8FCQ3"/>
<dbReference type="CDD" id="cd16936">
    <property type="entry name" value="HATPase_RsbW-like"/>
    <property type="match status" value="1"/>
</dbReference>
<keyword evidence="3" id="KW-1185">Reference proteome</keyword>
<proteinExistence type="predicted"/>
<dbReference type="Gene3D" id="3.30.450.20">
    <property type="entry name" value="PAS domain"/>
    <property type="match status" value="1"/>
</dbReference>
<evidence type="ECO:0008006" key="4">
    <source>
        <dbReference type="Google" id="ProtNLM"/>
    </source>
</evidence>